<gene>
    <name evidence="5" type="ORF">CEP51_015509</name>
</gene>
<reference evidence="5 6" key="1">
    <citation type="submission" date="2017-06" db="EMBL/GenBank/DDBJ databases">
        <title>Comparative genomic analysis of Ambrosia Fusariam Clade fungi.</title>
        <authorList>
            <person name="Stajich J.E."/>
            <person name="Carrillo J."/>
            <person name="Kijimoto T."/>
            <person name="Eskalen A."/>
            <person name="O'Donnell K."/>
            <person name="Kasson M."/>
        </authorList>
    </citation>
    <scope>NUCLEOTIDE SEQUENCE [LARGE SCALE GENOMIC DNA]</scope>
    <source>
        <strain evidence="5 6">NRRL62606</strain>
    </source>
</reference>
<evidence type="ECO:0000256" key="2">
    <source>
        <dbReference type="ARBA" id="ARBA00022857"/>
    </source>
</evidence>
<protein>
    <recommendedName>
        <fullName evidence="4">NmrA-like domain-containing protein</fullName>
    </recommendedName>
</protein>
<comment type="caution">
    <text evidence="5">The sequence shown here is derived from an EMBL/GenBank/DDBJ whole genome shotgun (WGS) entry which is preliminary data.</text>
</comment>
<evidence type="ECO:0000313" key="6">
    <source>
        <dbReference type="Proteomes" id="UP000287972"/>
    </source>
</evidence>
<accession>A0A428P8G0</accession>
<evidence type="ECO:0000256" key="1">
    <source>
        <dbReference type="ARBA" id="ARBA00005725"/>
    </source>
</evidence>
<sequence length="309" mass="34307">MVKVAVAGGSDSIGQAIVQAIEKDGSHECFILSRSPKDTEKSKTVIVDYSDIDGLRETLEAYEIDTVISAITLQSDAGGQSQMNLIEAANQSRCTRRFMPSEFGAMYKPEHLEALPLYAWKFRAVECLVETSLEYTQFSNGMFMDYWFAPRIPSAFKFNVPSWIDLDHSYAAIPGDGDTPMVFTHSRDIGRFVVKVLSLPSWDKRYFLVGDRLTLNEFLRLAEEAKGVSFERHSDSLATLIEGKCTMMPSVKSAGFDSSLFIKSVAAAGVRTTQGDLDLPTDKTLNNMFPDLQTLRIKDAVPVYFAGDS</sequence>
<dbReference type="InterPro" id="IPR008030">
    <property type="entry name" value="NmrA-like"/>
</dbReference>
<dbReference type="Gene3D" id="3.90.25.10">
    <property type="entry name" value="UDP-galactose 4-epimerase, domain 1"/>
    <property type="match status" value="1"/>
</dbReference>
<dbReference type="Pfam" id="PF05368">
    <property type="entry name" value="NmrA"/>
    <property type="match status" value="1"/>
</dbReference>
<proteinExistence type="inferred from homology"/>
<feature type="domain" description="NmrA-like" evidence="4">
    <location>
        <begin position="3"/>
        <end position="232"/>
    </location>
</feature>
<organism evidence="5 6">
    <name type="scientific">Fusarium floridanum</name>
    <dbReference type="NCBI Taxonomy" id="1325733"/>
    <lineage>
        <taxon>Eukaryota</taxon>
        <taxon>Fungi</taxon>
        <taxon>Dikarya</taxon>
        <taxon>Ascomycota</taxon>
        <taxon>Pezizomycotina</taxon>
        <taxon>Sordariomycetes</taxon>
        <taxon>Hypocreomycetidae</taxon>
        <taxon>Hypocreales</taxon>
        <taxon>Nectriaceae</taxon>
        <taxon>Fusarium</taxon>
        <taxon>Fusarium solani species complex</taxon>
    </lineage>
</organism>
<dbReference type="Gene3D" id="3.40.50.720">
    <property type="entry name" value="NAD(P)-binding Rossmann-like Domain"/>
    <property type="match status" value="1"/>
</dbReference>
<keyword evidence="2" id="KW-0521">NADP</keyword>
<dbReference type="EMBL" id="NKCL01000848">
    <property type="protein sequence ID" value="RSL49342.1"/>
    <property type="molecule type" value="Genomic_DNA"/>
</dbReference>
<dbReference type="InterPro" id="IPR036291">
    <property type="entry name" value="NAD(P)-bd_dom_sf"/>
</dbReference>
<dbReference type="PANTHER" id="PTHR47706">
    <property type="entry name" value="NMRA-LIKE FAMILY PROTEIN"/>
    <property type="match status" value="1"/>
</dbReference>
<dbReference type="InterPro" id="IPR051609">
    <property type="entry name" value="NmrA/Isoflavone_reductase-like"/>
</dbReference>
<keyword evidence="3" id="KW-0560">Oxidoreductase</keyword>
<dbReference type="Proteomes" id="UP000287972">
    <property type="component" value="Unassembled WGS sequence"/>
</dbReference>
<dbReference type="PANTHER" id="PTHR47706:SF4">
    <property type="entry name" value="NMRA-LIKE DOMAIN-CONTAINING PROTEIN"/>
    <property type="match status" value="1"/>
</dbReference>
<evidence type="ECO:0000256" key="3">
    <source>
        <dbReference type="ARBA" id="ARBA00023002"/>
    </source>
</evidence>
<dbReference type="GO" id="GO:0016491">
    <property type="term" value="F:oxidoreductase activity"/>
    <property type="evidence" value="ECO:0007669"/>
    <property type="project" value="UniProtKB-KW"/>
</dbReference>
<name>A0A428P8G0_9HYPO</name>
<dbReference type="SUPFAM" id="SSF51735">
    <property type="entry name" value="NAD(P)-binding Rossmann-fold domains"/>
    <property type="match status" value="1"/>
</dbReference>
<evidence type="ECO:0000259" key="4">
    <source>
        <dbReference type="Pfam" id="PF05368"/>
    </source>
</evidence>
<dbReference type="AlphaFoldDB" id="A0A428P8G0"/>
<evidence type="ECO:0000313" key="5">
    <source>
        <dbReference type="EMBL" id="RSL49342.1"/>
    </source>
</evidence>
<comment type="similarity">
    <text evidence="1">Belongs to the NmrA-type oxidoreductase family. Isoflavone reductase subfamily.</text>
</comment>
<keyword evidence="6" id="KW-1185">Reference proteome</keyword>